<dbReference type="Proteomes" id="UP000239560">
    <property type="component" value="Unassembled WGS sequence"/>
</dbReference>
<evidence type="ECO:0000313" key="13">
    <source>
        <dbReference type="Proteomes" id="UP000239560"/>
    </source>
</evidence>
<dbReference type="InterPro" id="IPR005944">
    <property type="entry name" value="Pro_iminopeptidase"/>
</dbReference>
<evidence type="ECO:0000256" key="1">
    <source>
        <dbReference type="ARBA" id="ARBA00001585"/>
    </source>
</evidence>
<dbReference type="PRINTS" id="PR00793">
    <property type="entry name" value="PROAMNOPTASE"/>
</dbReference>
<evidence type="ECO:0000256" key="8">
    <source>
        <dbReference type="PIRNR" id="PIRNR006431"/>
    </source>
</evidence>
<sequence length="347" mass="39775">MGFVVLMFARFTRLLRPTRNLAHAHTRTMSMLFPPIKPYKTELLPVSDLHKISVRQYGRQDGQPVLMVHGGPGGGCDDKDAQRFDPDVYRVILVDQRGSGESLPAAELKENTTWDLVEDFEKVRKHLGIEQKWHVFGGSWGSTLSLAYAQTHPDRVKSLTLRGIFTLRREELRFFYQGPGTSFLFPEYWEEYVDVIPEEERSDMISAYYKRLTSTDDAVRAKAGRAWSRWEMATSRLHLSKEYLDKADDADFADKFARIEAHYFVNNGFMQDGQLLLRENIDKIRNIPAVIIQGRYDCVCPAKTAWDLHKVWPEAEYIVVPDAGHSAMEQGIEKALIDATNKFAKLA</sequence>
<keyword evidence="6 8" id="KW-0645">Protease</keyword>
<evidence type="ECO:0000256" key="9">
    <source>
        <dbReference type="PIRSR" id="PIRSR006431-1"/>
    </source>
</evidence>
<dbReference type="OrthoDB" id="10249433at2759"/>
<evidence type="ECO:0000259" key="11">
    <source>
        <dbReference type="Pfam" id="PF00561"/>
    </source>
</evidence>
<evidence type="ECO:0000256" key="3">
    <source>
        <dbReference type="ARBA" id="ARBA00010088"/>
    </source>
</evidence>
<feature type="domain" description="AB hydrolase-1" evidence="11">
    <location>
        <begin position="64"/>
        <end position="330"/>
    </location>
</feature>
<keyword evidence="5 8" id="KW-0963">Cytoplasm</keyword>
<protein>
    <recommendedName>
        <fullName evidence="8 10">Proline iminopeptidase</fullName>
        <shortName evidence="8">PIP</shortName>
        <ecNumber evidence="8 10">3.4.11.5</ecNumber>
    </recommendedName>
    <alternativeName>
        <fullName evidence="8">Prolyl aminopeptidase</fullName>
    </alternativeName>
</protein>
<reference evidence="12 13" key="1">
    <citation type="journal article" date="2018" name="Elife">
        <title>Functional genomics of lipid metabolism in the oleaginous yeast Rhodosporidium toruloides.</title>
        <authorList>
            <person name="Coradetti S.T."/>
            <person name="Pinel D."/>
            <person name="Geiselman G."/>
            <person name="Ito M."/>
            <person name="Mondo S."/>
            <person name="Reilly M.C."/>
            <person name="Cheng Y.F."/>
            <person name="Bauer S."/>
            <person name="Grigoriev I."/>
            <person name="Gladden J.M."/>
            <person name="Simmons B.A."/>
            <person name="Brem R."/>
            <person name="Arkin A.P."/>
            <person name="Skerker J.M."/>
        </authorList>
    </citation>
    <scope>NUCLEOTIDE SEQUENCE [LARGE SCALE GENOMIC DNA]</scope>
    <source>
        <strain evidence="12 13">NBRC 0880</strain>
    </source>
</reference>
<dbReference type="GO" id="GO:0006508">
    <property type="term" value="P:proteolysis"/>
    <property type="evidence" value="ECO:0007669"/>
    <property type="project" value="UniProtKB-KW"/>
</dbReference>
<dbReference type="PANTHER" id="PTHR43722:SF1">
    <property type="entry name" value="PROLINE IMINOPEPTIDASE"/>
    <property type="match status" value="1"/>
</dbReference>
<evidence type="ECO:0000256" key="5">
    <source>
        <dbReference type="ARBA" id="ARBA00022490"/>
    </source>
</evidence>
<comment type="similarity">
    <text evidence="3 8 10">Belongs to the peptidase S33 family.</text>
</comment>
<evidence type="ECO:0000313" key="12">
    <source>
        <dbReference type="EMBL" id="PRQ77884.1"/>
    </source>
</evidence>
<evidence type="ECO:0000256" key="4">
    <source>
        <dbReference type="ARBA" id="ARBA00022438"/>
    </source>
</evidence>
<dbReference type="InterPro" id="IPR029058">
    <property type="entry name" value="AB_hydrolase_fold"/>
</dbReference>
<dbReference type="NCBIfam" id="TIGR01249">
    <property type="entry name" value="pro_imino_pep_1"/>
    <property type="match status" value="1"/>
</dbReference>
<dbReference type="Gene3D" id="3.40.50.1820">
    <property type="entry name" value="alpha/beta hydrolase"/>
    <property type="match status" value="1"/>
</dbReference>
<evidence type="ECO:0000256" key="2">
    <source>
        <dbReference type="ARBA" id="ARBA00004496"/>
    </source>
</evidence>
<evidence type="ECO:0000256" key="10">
    <source>
        <dbReference type="RuleBase" id="RU003421"/>
    </source>
</evidence>
<accession>A0A2T0AIR6</accession>
<evidence type="ECO:0000256" key="6">
    <source>
        <dbReference type="ARBA" id="ARBA00022670"/>
    </source>
</evidence>
<dbReference type="PRINTS" id="PR00111">
    <property type="entry name" value="ABHYDROLASE"/>
</dbReference>
<comment type="catalytic activity">
    <reaction evidence="1 8 10">
        <text>Release of N-terminal proline from a peptide.</text>
        <dbReference type="EC" id="3.4.11.5"/>
    </reaction>
</comment>
<feature type="active site" evidence="9">
    <location>
        <position position="297"/>
    </location>
</feature>
<dbReference type="EMBL" id="LCTV02000001">
    <property type="protein sequence ID" value="PRQ77884.1"/>
    <property type="molecule type" value="Genomic_DNA"/>
</dbReference>
<comment type="caution">
    <text evidence="12">The sequence shown here is derived from an EMBL/GenBank/DDBJ whole genome shotgun (WGS) entry which is preliminary data.</text>
</comment>
<dbReference type="InterPro" id="IPR000073">
    <property type="entry name" value="AB_hydrolase_1"/>
</dbReference>
<dbReference type="PANTHER" id="PTHR43722">
    <property type="entry name" value="PROLINE IMINOPEPTIDASE"/>
    <property type="match status" value="1"/>
</dbReference>
<organism evidence="12 13">
    <name type="scientific">Rhodotorula toruloides</name>
    <name type="common">Yeast</name>
    <name type="synonym">Rhodosporidium toruloides</name>
    <dbReference type="NCBI Taxonomy" id="5286"/>
    <lineage>
        <taxon>Eukaryota</taxon>
        <taxon>Fungi</taxon>
        <taxon>Dikarya</taxon>
        <taxon>Basidiomycota</taxon>
        <taxon>Pucciniomycotina</taxon>
        <taxon>Microbotryomycetes</taxon>
        <taxon>Sporidiobolales</taxon>
        <taxon>Sporidiobolaceae</taxon>
        <taxon>Rhodotorula</taxon>
    </lineage>
</organism>
<keyword evidence="7 8" id="KW-0378">Hydrolase</keyword>
<proteinExistence type="inferred from homology"/>
<dbReference type="SUPFAM" id="SSF53474">
    <property type="entry name" value="alpha/beta-Hydrolases"/>
    <property type="match status" value="1"/>
</dbReference>
<dbReference type="InterPro" id="IPR002410">
    <property type="entry name" value="Peptidase_S33"/>
</dbReference>
<feature type="active site" description="Proton donor" evidence="9">
    <location>
        <position position="325"/>
    </location>
</feature>
<gene>
    <name evidence="12" type="ORF">AAT19DRAFT_8952</name>
</gene>
<dbReference type="Pfam" id="PF00561">
    <property type="entry name" value="Abhydrolase_1"/>
    <property type="match status" value="1"/>
</dbReference>
<name>A0A2T0AIR6_RHOTO</name>
<feature type="active site" description="Nucleophile" evidence="9">
    <location>
        <position position="139"/>
    </location>
</feature>
<comment type="subcellular location">
    <subcellularLocation>
        <location evidence="2 8">Cytoplasm</location>
    </subcellularLocation>
</comment>
<dbReference type="GO" id="GO:0004177">
    <property type="term" value="F:aminopeptidase activity"/>
    <property type="evidence" value="ECO:0007669"/>
    <property type="project" value="UniProtKB-UniRule"/>
</dbReference>
<dbReference type="EC" id="3.4.11.5" evidence="8 10"/>
<dbReference type="PIRSF" id="PIRSF006431">
    <property type="entry name" value="Pept_S33"/>
    <property type="match status" value="1"/>
</dbReference>
<evidence type="ECO:0000256" key="7">
    <source>
        <dbReference type="ARBA" id="ARBA00022801"/>
    </source>
</evidence>
<keyword evidence="4 8" id="KW-0031">Aminopeptidase</keyword>
<dbReference type="AlphaFoldDB" id="A0A2T0AIR6"/>
<dbReference type="GO" id="GO:0005737">
    <property type="term" value="C:cytoplasm"/>
    <property type="evidence" value="ECO:0007669"/>
    <property type="project" value="UniProtKB-SubCell"/>
</dbReference>